<dbReference type="AlphaFoldDB" id="A0A0V0YPA0"/>
<protein>
    <submittedName>
        <fullName evidence="1">Uncharacterized protein</fullName>
    </submittedName>
</protein>
<proteinExistence type="predicted"/>
<gene>
    <name evidence="1" type="ORF">T4E_1085</name>
</gene>
<comment type="caution">
    <text evidence="1">The sequence shown here is derived from an EMBL/GenBank/DDBJ whole genome shotgun (WGS) entry which is preliminary data.</text>
</comment>
<name>A0A0V0YPA0_TRIPS</name>
<evidence type="ECO:0000313" key="1">
    <source>
        <dbReference type="EMBL" id="KRY01984.1"/>
    </source>
</evidence>
<organism evidence="1 2">
    <name type="scientific">Trichinella pseudospiralis</name>
    <name type="common">Parasitic roundworm</name>
    <dbReference type="NCBI Taxonomy" id="6337"/>
    <lineage>
        <taxon>Eukaryota</taxon>
        <taxon>Metazoa</taxon>
        <taxon>Ecdysozoa</taxon>
        <taxon>Nematoda</taxon>
        <taxon>Enoplea</taxon>
        <taxon>Dorylaimia</taxon>
        <taxon>Trichinellida</taxon>
        <taxon>Trichinellidae</taxon>
        <taxon>Trichinella</taxon>
    </lineage>
</organism>
<dbReference type="EMBL" id="JYDU01000001">
    <property type="protein sequence ID" value="KRY01984.1"/>
    <property type="molecule type" value="Genomic_DNA"/>
</dbReference>
<dbReference type="Proteomes" id="UP000054815">
    <property type="component" value="Unassembled WGS sequence"/>
</dbReference>
<reference evidence="1 2" key="1">
    <citation type="submission" date="2015-01" db="EMBL/GenBank/DDBJ databases">
        <title>Evolution of Trichinella species and genotypes.</title>
        <authorList>
            <person name="Korhonen P.K."/>
            <person name="Edoardo P."/>
            <person name="Giuseppe L.R."/>
            <person name="Gasser R.B."/>
        </authorList>
    </citation>
    <scope>NUCLEOTIDE SEQUENCE [LARGE SCALE GENOMIC DNA]</scope>
    <source>
        <strain evidence="1">ISS141</strain>
    </source>
</reference>
<evidence type="ECO:0000313" key="2">
    <source>
        <dbReference type="Proteomes" id="UP000054815"/>
    </source>
</evidence>
<sequence length="69" mass="7707">MISFCATSEDSARKVPNFRSIRRLGRRDATFAIVSDMLTSMIICTSRTFQGSLRVHLVKGFDVPDVKGL</sequence>
<accession>A0A0V0YPA0</accession>